<dbReference type="OrthoDB" id="5413827at2759"/>
<name>A0A9P4IM06_9PEZI</name>
<accession>A0A9P4IM06</accession>
<reference evidence="1" key="1">
    <citation type="journal article" date="2020" name="Stud. Mycol.">
        <title>101 Dothideomycetes genomes: a test case for predicting lifestyles and emergence of pathogens.</title>
        <authorList>
            <person name="Haridas S."/>
            <person name="Albert R."/>
            <person name="Binder M."/>
            <person name="Bloem J."/>
            <person name="Labutti K."/>
            <person name="Salamov A."/>
            <person name="Andreopoulos B."/>
            <person name="Baker S."/>
            <person name="Barry K."/>
            <person name="Bills G."/>
            <person name="Bluhm B."/>
            <person name="Cannon C."/>
            <person name="Castanera R."/>
            <person name="Culley D."/>
            <person name="Daum C."/>
            <person name="Ezra D."/>
            <person name="Gonzalez J."/>
            <person name="Henrissat B."/>
            <person name="Kuo A."/>
            <person name="Liang C."/>
            <person name="Lipzen A."/>
            <person name="Lutzoni F."/>
            <person name="Magnuson J."/>
            <person name="Mondo S."/>
            <person name="Nolan M."/>
            <person name="Ohm R."/>
            <person name="Pangilinan J."/>
            <person name="Park H.-J."/>
            <person name="Ramirez L."/>
            <person name="Alfaro M."/>
            <person name="Sun H."/>
            <person name="Tritt A."/>
            <person name="Yoshinaga Y."/>
            <person name="Zwiers L.-H."/>
            <person name="Turgeon B."/>
            <person name="Goodwin S."/>
            <person name="Spatafora J."/>
            <person name="Crous P."/>
            <person name="Grigoriev I."/>
        </authorList>
    </citation>
    <scope>NUCLEOTIDE SEQUENCE</scope>
    <source>
        <strain evidence="1">CBS 133067</strain>
    </source>
</reference>
<gene>
    <name evidence="1" type="ORF">NA57DRAFT_73175</name>
</gene>
<evidence type="ECO:0000313" key="2">
    <source>
        <dbReference type="Proteomes" id="UP000799772"/>
    </source>
</evidence>
<dbReference type="Proteomes" id="UP000799772">
    <property type="component" value="Unassembled WGS sequence"/>
</dbReference>
<dbReference type="PANTHER" id="PTHR42085:SF8">
    <property type="entry name" value="F-BOX DOMAIN-CONTAINING PROTEIN"/>
    <property type="match status" value="1"/>
</dbReference>
<protein>
    <submittedName>
        <fullName evidence="1">Uncharacterized protein</fullName>
    </submittedName>
</protein>
<dbReference type="AlphaFoldDB" id="A0A9P4IM06"/>
<sequence>MSTIHDAALDACLSDQCGCRNVFAPLQALKEMDECSESEAGEVVCHNMFAPLQGLKETDECSESETAEVEREPPTVEWYGSPSKLVEAQRRALAPKRYLENRNSPLLSLPRELRDEIWRHVLGDRIITLREKWSWSNEDEEDDYCHAVVGSIYQGPGIYFDRSKPAIVRDPNSPSEPAPCLSSSKSDKEFWSTRRDPFWPSSLGLFSVSRQFREEVEDVFYCKNIFVIMGPGALIRLKHAAKYSRRYPWTGAPIYRIQHMHIVWSREQPRWTRALSIKDPSERYRLDLERMPRLRTLHCSDISSRHMHLVPGGYFTSPRYPLNGHRIDTVKFFRRAEGEEMVRSKVETFFRQSRRASGRHDFDLWLAEWIRSRRE</sequence>
<evidence type="ECO:0000313" key="1">
    <source>
        <dbReference type="EMBL" id="KAF2101738.1"/>
    </source>
</evidence>
<organism evidence="1 2">
    <name type="scientific">Rhizodiscina lignyota</name>
    <dbReference type="NCBI Taxonomy" id="1504668"/>
    <lineage>
        <taxon>Eukaryota</taxon>
        <taxon>Fungi</taxon>
        <taxon>Dikarya</taxon>
        <taxon>Ascomycota</taxon>
        <taxon>Pezizomycotina</taxon>
        <taxon>Dothideomycetes</taxon>
        <taxon>Pleosporomycetidae</taxon>
        <taxon>Aulographales</taxon>
        <taxon>Rhizodiscinaceae</taxon>
        <taxon>Rhizodiscina</taxon>
    </lineage>
</organism>
<dbReference type="PANTHER" id="PTHR42085">
    <property type="entry name" value="F-BOX DOMAIN-CONTAINING PROTEIN"/>
    <property type="match status" value="1"/>
</dbReference>
<dbReference type="EMBL" id="ML978123">
    <property type="protein sequence ID" value="KAF2101738.1"/>
    <property type="molecule type" value="Genomic_DNA"/>
</dbReference>
<comment type="caution">
    <text evidence="1">The sequence shown here is derived from an EMBL/GenBank/DDBJ whole genome shotgun (WGS) entry which is preliminary data.</text>
</comment>
<keyword evidence="2" id="KW-1185">Reference proteome</keyword>
<proteinExistence type="predicted"/>
<dbReference type="InterPro" id="IPR038883">
    <property type="entry name" value="AN11006-like"/>
</dbReference>